<dbReference type="GO" id="GO:0006826">
    <property type="term" value="P:iron ion transport"/>
    <property type="evidence" value="ECO:0007669"/>
    <property type="project" value="UniProtKB-KW"/>
</dbReference>
<dbReference type="EMBL" id="ATHO01000141">
    <property type="protein sequence ID" value="EQB02854.1"/>
    <property type="molecule type" value="Genomic_DNA"/>
</dbReference>
<evidence type="ECO:0000256" key="12">
    <source>
        <dbReference type="RuleBase" id="RU003357"/>
    </source>
</evidence>
<dbReference type="Proteomes" id="UP000015525">
    <property type="component" value="Unassembled WGS sequence"/>
</dbReference>
<evidence type="ECO:0000256" key="11">
    <source>
        <dbReference type="PROSITE-ProRule" id="PRU01360"/>
    </source>
</evidence>
<evidence type="ECO:0000259" key="13">
    <source>
        <dbReference type="Pfam" id="PF00593"/>
    </source>
</evidence>
<keyword evidence="3 11" id="KW-1134">Transmembrane beta strand</keyword>
<dbReference type="GO" id="GO:0009279">
    <property type="term" value="C:cell outer membrane"/>
    <property type="evidence" value="ECO:0007669"/>
    <property type="project" value="UniProtKB-SubCell"/>
</dbReference>
<dbReference type="InterPro" id="IPR036942">
    <property type="entry name" value="Beta-barrel_TonB_sf"/>
</dbReference>
<evidence type="ECO:0000256" key="5">
    <source>
        <dbReference type="ARBA" id="ARBA00022692"/>
    </source>
</evidence>
<evidence type="ECO:0000256" key="2">
    <source>
        <dbReference type="ARBA" id="ARBA00022448"/>
    </source>
</evidence>
<evidence type="ECO:0000256" key="8">
    <source>
        <dbReference type="ARBA" id="ARBA00023077"/>
    </source>
</evidence>
<keyword evidence="7" id="KW-0406">Ion transport</keyword>
<gene>
    <name evidence="15" type="ORF">L288_15590</name>
</gene>
<comment type="similarity">
    <text evidence="11 12">Belongs to the TonB-dependent receptor family.</text>
</comment>
<dbReference type="InterPro" id="IPR012910">
    <property type="entry name" value="Plug_dom"/>
</dbReference>
<keyword evidence="6" id="KW-0408">Iron</keyword>
<comment type="subcellular location">
    <subcellularLocation>
        <location evidence="1 11">Cell outer membrane</location>
        <topology evidence="1 11">Multi-pass membrane protein</topology>
    </subcellularLocation>
</comment>
<dbReference type="PATRIC" id="fig|1329909.3.peg.2998"/>
<dbReference type="PANTHER" id="PTHR32552">
    <property type="entry name" value="FERRICHROME IRON RECEPTOR-RELATED"/>
    <property type="match status" value="1"/>
</dbReference>
<sequence>MPVALSTSVAFAQGGAAAQDQAGGDGGEIIVTATRQEVTLSKVPLSVAAFNQETLDRQGSRSVDDIARLTPGVTFSRGDARNSGAANISIRGISSTAGSATTGIYIDDTPIQTRSLGYGSFSSFPAVFDLDRVEILRGPQGTLFGAGSEGGTVRFLTPQPDLDDFKIYGRAELATTKSGAPSYEIGAAASAPLVPGKLAARVSAYYRRDGGYIDRVDYRTGDVLDKNSNSQGTVVFQGAIAWQATEQLKITPSVFFQRVNNDDGNAYWENLSDRSDNDYRNGNALANTNHDRFILPALKLDWEGDKVALISNTSYFSRDQSSVSDYSSFEASIWAGNPFFPPEMAAASTFTNTQRNFTQEVRLQSADPDSRLTWVVGGFYSHNRQEAIQYVEDTYLPTLIQQNIGISFEQFFGQPLVDGRYTSVMDKAVTIEKQLAAFGQVDFAVTPKLKLTVGLRYAKAKLDASASFVGPVIGPPVNDQGGQKEKPLTPKFGLSYQASEDTLVYANAAKGYRIGGYNFAVGLPCGVSSTGTPVPGTELGALGLTNRPAFFDSDSVWSYEAGAKSKFLNRKLSVEASAFWIDWKNIQQTVALNGCGFNFTDNLGSATSKGFDVQFQLAATDNLTIGGSVGYTKAKFNDTVLAGPSATRNLVTEGDLIDLHPWQVYLNAQYRFDLMGQQAYIRGDYQYLSALKGETVNLNPLNGTADLTIPAQQEVNNLSLRAGLSFDGFDLSVFANNVTNGSATLARSHDPGTTLFFRRVTQRPRTLGVTATFRY</sequence>
<dbReference type="PROSITE" id="PS52016">
    <property type="entry name" value="TONB_DEPENDENT_REC_3"/>
    <property type="match status" value="1"/>
</dbReference>
<dbReference type="SUPFAM" id="SSF56935">
    <property type="entry name" value="Porins"/>
    <property type="match status" value="1"/>
</dbReference>
<evidence type="ECO:0000256" key="10">
    <source>
        <dbReference type="ARBA" id="ARBA00023237"/>
    </source>
</evidence>
<evidence type="ECO:0000256" key="9">
    <source>
        <dbReference type="ARBA" id="ARBA00023136"/>
    </source>
</evidence>
<dbReference type="Pfam" id="PF07715">
    <property type="entry name" value="Plug"/>
    <property type="match status" value="1"/>
</dbReference>
<protein>
    <recommendedName>
        <fullName evidence="17">TonB-denpendent receptor</fullName>
    </recommendedName>
</protein>
<evidence type="ECO:0000256" key="6">
    <source>
        <dbReference type="ARBA" id="ARBA00023004"/>
    </source>
</evidence>
<dbReference type="AlphaFoldDB" id="T0HZD4"/>
<dbReference type="InterPro" id="IPR000531">
    <property type="entry name" value="Beta-barrel_TonB"/>
</dbReference>
<dbReference type="Gene3D" id="2.40.170.20">
    <property type="entry name" value="TonB-dependent receptor, beta-barrel domain"/>
    <property type="match status" value="1"/>
</dbReference>
<evidence type="ECO:0000256" key="4">
    <source>
        <dbReference type="ARBA" id="ARBA00022496"/>
    </source>
</evidence>
<evidence type="ECO:0000313" key="15">
    <source>
        <dbReference type="EMBL" id="EQB02854.1"/>
    </source>
</evidence>
<keyword evidence="2 11" id="KW-0813">Transport</keyword>
<comment type="caution">
    <text evidence="15">The sequence shown here is derived from an EMBL/GenBank/DDBJ whole genome shotgun (WGS) entry which is preliminary data.</text>
</comment>
<keyword evidence="9 11" id="KW-0472">Membrane</keyword>
<evidence type="ECO:0000256" key="3">
    <source>
        <dbReference type="ARBA" id="ARBA00022452"/>
    </source>
</evidence>
<reference evidence="15 16" key="1">
    <citation type="journal article" date="2013" name="Genome Announc.">
        <title>Draft Genome Sequence of Sphingobium quisquiliarum Strain P25T, a Novel Hexachlorocyclohexane (HCH)-Degrading Bacterium Isolated from an HCH Dumpsite.</title>
        <authorList>
            <person name="Kumar Singh A."/>
            <person name="Sangwan N."/>
            <person name="Sharma A."/>
            <person name="Gupta V."/>
            <person name="Khurana J.P."/>
            <person name="Lal R."/>
        </authorList>
    </citation>
    <scope>NUCLEOTIDE SEQUENCE [LARGE SCALE GENOMIC DNA]</scope>
    <source>
        <strain evidence="15 16">P25</strain>
    </source>
</reference>
<keyword evidence="10 11" id="KW-0998">Cell outer membrane</keyword>
<keyword evidence="8 12" id="KW-0798">TonB box</keyword>
<accession>T0HZD4</accession>
<proteinExistence type="inferred from homology"/>
<name>T0HZD4_9SPHN</name>
<evidence type="ECO:0000259" key="14">
    <source>
        <dbReference type="Pfam" id="PF07715"/>
    </source>
</evidence>
<dbReference type="InterPro" id="IPR039426">
    <property type="entry name" value="TonB-dep_rcpt-like"/>
</dbReference>
<dbReference type="Pfam" id="PF00593">
    <property type="entry name" value="TonB_dep_Rec_b-barrel"/>
    <property type="match status" value="1"/>
</dbReference>
<evidence type="ECO:0000256" key="1">
    <source>
        <dbReference type="ARBA" id="ARBA00004571"/>
    </source>
</evidence>
<organism evidence="15 16">
    <name type="scientific">Sphingobium quisquiliarum P25</name>
    <dbReference type="NCBI Taxonomy" id="1329909"/>
    <lineage>
        <taxon>Bacteria</taxon>
        <taxon>Pseudomonadati</taxon>
        <taxon>Pseudomonadota</taxon>
        <taxon>Alphaproteobacteria</taxon>
        <taxon>Sphingomonadales</taxon>
        <taxon>Sphingomonadaceae</taxon>
        <taxon>Sphingobium</taxon>
    </lineage>
</organism>
<dbReference type="PANTHER" id="PTHR32552:SF81">
    <property type="entry name" value="TONB-DEPENDENT OUTER MEMBRANE RECEPTOR"/>
    <property type="match status" value="1"/>
</dbReference>
<evidence type="ECO:0000256" key="7">
    <source>
        <dbReference type="ARBA" id="ARBA00023065"/>
    </source>
</evidence>
<feature type="domain" description="TonB-dependent receptor-like beta-barrel" evidence="13">
    <location>
        <begin position="242"/>
        <end position="738"/>
    </location>
</feature>
<feature type="domain" description="TonB-dependent receptor plug" evidence="14">
    <location>
        <begin position="40"/>
        <end position="152"/>
    </location>
</feature>
<keyword evidence="4" id="KW-0410">Iron transport</keyword>
<evidence type="ECO:0000313" key="16">
    <source>
        <dbReference type="Proteomes" id="UP000015525"/>
    </source>
</evidence>
<keyword evidence="16" id="KW-1185">Reference proteome</keyword>
<evidence type="ECO:0008006" key="17">
    <source>
        <dbReference type="Google" id="ProtNLM"/>
    </source>
</evidence>
<keyword evidence="5 11" id="KW-0812">Transmembrane</keyword>